<name>A0A9N9J5F4_9GLOM</name>
<protein>
    <submittedName>
        <fullName evidence="2">17523_t:CDS:1</fullName>
    </submittedName>
</protein>
<dbReference type="SUPFAM" id="SSF54236">
    <property type="entry name" value="Ubiquitin-like"/>
    <property type="match status" value="1"/>
</dbReference>
<accession>A0A9N9J5F4</accession>
<dbReference type="EMBL" id="CAJVPV010043904">
    <property type="protein sequence ID" value="CAG8766574.1"/>
    <property type="molecule type" value="Genomic_DNA"/>
</dbReference>
<sequence>MTQPGPQAPHGSVNADTSQSTVHRGSIADTTIVQTTQAVSRNSHSGGDSTTSSSRLSSHTAQLDTSSSVEINNPELENKVLLDILLVSGKRYTFSFEPGDTVTRVKNLIFTDWPK</sequence>
<comment type="caution">
    <text evidence="2">The sequence shown here is derived from an EMBL/GenBank/DDBJ whole genome shotgun (WGS) entry which is preliminary data.</text>
</comment>
<keyword evidence="3" id="KW-1185">Reference proteome</keyword>
<proteinExistence type="predicted"/>
<feature type="region of interest" description="Disordered" evidence="1">
    <location>
        <begin position="1"/>
        <end position="72"/>
    </location>
</feature>
<evidence type="ECO:0000256" key="1">
    <source>
        <dbReference type="SAM" id="MobiDB-lite"/>
    </source>
</evidence>
<dbReference type="AlphaFoldDB" id="A0A9N9J5F4"/>
<feature type="non-terminal residue" evidence="2">
    <location>
        <position position="115"/>
    </location>
</feature>
<feature type="compositionally biased region" description="Polar residues" evidence="1">
    <location>
        <begin position="14"/>
        <end position="42"/>
    </location>
</feature>
<dbReference type="Gene3D" id="3.10.20.90">
    <property type="entry name" value="Phosphatidylinositol 3-kinase Catalytic Subunit, Chain A, domain 1"/>
    <property type="match status" value="1"/>
</dbReference>
<organism evidence="2 3">
    <name type="scientific">Acaulospora morrowiae</name>
    <dbReference type="NCBI Taxonomy" id="94023"/>
    <lineage>
        <taxon>Eukaryota</taxon>
        <taxon>Fungi</taxon>
        <taxon>Fungi incertae sedis</taxon>
        <taxon>Mucoromycota</taxon>
        <taxon>Glomeromycotina</taxon>
        <taxon>Glomeromycetes</taxon>
        <taxon>Diversisporales</taxon>
        <taxon>Acaulosporaceae</taxon>
        <taxon>Acaulospora</taxon>
    </lineage>
</organism>
<evidence type="ECO:0000313" key="3">
    <source>
        <dbReference type="Proteomes" id="UP000789342"/>
    </source>
</evidence>
<evidence type="ECO:0000313" key="2">
    <source>
        <dbReference type="EMBL" id="CAG8766574.1"/>
    </source>
</evidence>
<dbReference type="OrthoDB" id="1043111at2759"/>
<dbReference type="Proteomes" id="UP000789342">
    <property type="component" value="Unassembled WGS sequence"/>
</dbReference>
<feature type="compositionally biased region" description="Low complexity" evidence="1">
    <location>
        <begin position="43"/>
        <end position="60"/>
    </location>
</feature>
<feature type="compositionally biased region" description="Polar residues" evidence="1">
    <location>
        <begin position="61"/>
        <end position="71"/>
    </location>
</feature>
<gene>
    <name evidence="2" type="ORF">AMORRO_LOCUS16316</name>
</gene>
<dbReference type="InterPro" id="IPR029071">
    <property type="entry name" value="Ubiquitin-like_domsf"/>
</dbReference>
<reference evidence="2" key="1">
    <citation type="submission" date="2021-06" db="EMBL/GenBank/DDBJ databases">
        <authorList>
            <person name="Kallberg Y."/>
            <person name="Tangrot J."/>
            <person name="Rosling A."/>
        </authorList>
    </citation>
    <scope>NUCLEOTIDE SEQUENCE</scope>
    <source>
        <strain evidence="2">CL551</strain>
    </source>
</reference>